<dbReference type="EMBL" id="JAKELL010000006">
    <property type="protein sequence ID" value="KAH8998032.1"/>
    <property type="molecule type" value="Genomic_DNA"/>
</dbReference>
<keyword evidence="9" id="KW-1185">Reference proteome</keyword>
<feature type="domain" description="Major facilitator superfamily (MFS) profile" evidence="7">
    <location>
        <begin position="54"/>
        <end position="472"/>
    </location>
</feature>
<keyword evidence="5 6" id="KW-0472">Membrane</keyword>
<name>A0AAD4LPL5_9AGAM</name>
<evidence type="ECO:0000256" key="2">
    <source>
        <dbReference type="ARBA" id="ARBA00022448"/>
    </source>
</evidence>
<comment type="subcellular location">
    <subcellularLocation>
        <location evidence="1">Membrane</location>
        <topology evidence="1">Multi-pass membrane protein</topology>
    </subcellularLocation>
</comment>
<dbReference type="PROSITE" id="PS50850">
    <property type="entry name" value="MFS"/>
    <property type="match status" value="1"/>
</dbReference>
<dbReference type="FunFam" id="1.20.1250.20:FF:000013">
    <property type="entry name" value="MFS general substrate transporter"/>
    <property type="match status" value="1"/>
</dbReference>
<evidence type="ECO:0000259" key="7">
    <source>
        <dbReference type="PROSITE" id="PS50850"/>
    </source>
</evidence>
<evidence type="ECO:0000313" key="9">
    <source>
        <dbReference type="Proteomes" id="UP001201163"/>
    </source>
</evidence>
<keyword evidence="2" id="KW-0813">Transport</keyword>
<feature type="transmembrane region" description="Helical" evidence="6">
    <location>
        <begin position="379"/>
        <end position="401"/>
    </location>
</feature>
<proteinExistence type="predicted"/>
<organism evidence="8 9">
    <name type="scientific">Lactarius akahatsu</name>
    <dbReference type="NCBI Taxonomy" id="416441"/>
    <lineage>
        <taxon>Eukaryota</taxon>
        <taxon>Fungi</taxon>
        <taxon>Dikarya</taxon>
        <taxon>Basidiomycota</taxon>
        <taxon>Agaricomycotina</taxon>
        <taxon>Agaricomycetes</taxon>
        <taxon>Russulales</taxon>
        <taxon>Russulaceae</taxon>
        <taxon>Lactarius</taxon>
    </lineage>
</organism>
<feature type="transmembrane region" description="Helical" evidence="6">
    <location>
        <begin position="446"/>
        <end position="465"/>
    </location>
</feature>
<evidence type="ECO:0000313" key="8">
    <source>
        <dbReference type="EMBL" id="KAH8998032.1"/>
    </source>
</evidence>
<dbReference type="InterPro" id="IPR036259">
    <property type="entry name" value="MFS_trans_sf"/>
</dbReference>
<dbReference type="InterPro" id="IPR020846">
    <property type="entry name" value="MFS_dom"/>
</dbReference>
<evidence type="ECO:0000256" key="3">
    <source>
        <dbReference type="ARBA" id="ARBA00022692"/>
    </source>
</evidence>
<feature type="transmembrane region" description="Helical" evidence="6">
    <location>
        <begin position="151"/>
        <end position="171"/>
    </location>
</feature>
<accession>A0AAD4LPL5</accession>
<dbReference type="PANTHER" id="PTHR43791">
    <property type="entry name" value="PERMEASE-RELATED"/>
    <property type="match status" value="1"/>
</dbReference>
<feature type="transmembrane region" description="Helical" evidence="6">
    <location>
        <begin position="290"/>
        <end position="308"/>
    </location>
</feature>
<dbReference type="Pfam" id="PF07690">
    <property type="entry name" value="MFS_1"/>
    <property type="match status" value="1"/>
</dbReference>
<dbReference type="AlphaFoldDB" id="A0AAD4LPL5"/>
<sequence length="512" mass="56778">MSPSVRSEKFHFPSREYSLDAIPSLSVRGNGDVPVSHIDPKVLRRATLKIDFYLIPIIGMFYLLSFLDRTNIGNARIAGLETSLNMSPKQFSIALTITYVPYILMELPMNLLMKRLGANVTLPLMVILWGIVCACQGAVHSYYGLLVCRFFLGAFEGGLFPGITLLLSIFYKRHAMQLRFALMFSVTSLAGAFSGLLAFGIRDLNGQYGISGWRWVFILEGGFTVAFGLATFFFVPASPKTIKILTEEERQTYCRDLAYDWSGDADTLGTYLEVFSWSEVASVFTDAPHVLMLFLPFFFNGATIYGLANFTPTIVNALGHSANYTQLLTVPPFACSFVFSIVSAYFSDKYKNRGVTATICALIAAAGFALFLFSNDKDVNYGALFLQITGAYAMAPCLSTWNANNVQPHYRRATAVAIGYIGTNSGGIASTWLFTDPPHFRKATRINLVFSLAMATCAVGTIIYFRARNAQRQRVVQRLVQIHGDDTGVGGWDSLAERKRLGDRHPRFEFTT</sequence>
<evidence type="ECO:0000256" key="4">
    <source>
        <dbReference type="ARBA" id="ARBA00022989"/>
    </source>
</evidence>
<dbReference type="SUPFAM" id="SSF103473">
    <property type="entry name" value="MFS general substrate transporter"/>
    <property type="match status" value="1"/>
</dbReference>
<feature type="transmembrane region" description="Helical" evidence="6">
    <location>
        <begin position="328"/>
        <end position="347"/>
    </location>
</feature>
<dbReference type="FunFam" id="1.20.1250.20:FF:000034">
    <property type="entry name" value="MFS general substrate transporter"/>
    <property type="match status" value="1"/>
</dbReference>
<protein>
    <submittedName>
        <fullName evidence="8">MFS general substrate transporter</fullName>
    </submittedName>
</protein>
<feature type="transmembrane region" description="Helical" evidence="6">
    <location>
        <begin position="178"/>
        <end position="201"/>
    </location>
</feature>
<gene>
    <name evidence="8" type="ORF">EDB92DRAFT_1318744</name>
</gene>
<dbReference type="PANTHER" id="PTHR43791:SF85">
    <property type="entry name" value="TRANSPORTER, PUTATIVE (AFU_ORTHOLOGUE AFUA_6G00710)-RELATED"/>
    <property type="match status" value="1"/>
</dbReference>
<feature type="transmembrane region" description="Helical" evidence="6">
    <location>
        <begin position="213"/>
        <end position="235"/>
    </location>
</feature>
<evidence type="ECO:0000256" key="1">
    <source>
        <dbReference type="ARBA" id="ARBA00004141"/>
    </source>
</evidence>
<feature type="transmembrane region" description="Helical" evidence="6">
    <location>
        <begin position="413"/>
        <end position="434"/>
    </location>
</feature>
<dbReference type="Gene3D" id="1.20.1250.20">
    <property type="entry name" value="MFS general substrate transporter like domains"/>
    <property type="match status" value="2"/>
</dbReference>
<feature type="transmembrane region" description="Helical" evidence="6">
    <location>
        <begin position="354"/>
        <end position="373"/>
    </location>
</feature>
<dbReference type="GO" id="GO:0016020">
    <property type="term" value="C:membrane"/>
    <property type="evidence" value="ECO:0007669"/>
    <property type="project" value="UniProtKB-SubCell"/>
</dbReference>
<keyword evidence="4 6" id="KW-1133">Transmembrane helix</keyword>
<feature type="transmembrane region" description="Helical" evidence="6">
    <location>
        <begin position="50"/>
        <end position="67"/>
    </location>
</feature>
<reference evidence="8" key="1">
    <citation type="submission" date="2022-01" db="EMBL/GenBank/DDBJ databases">
        <title>Comparative genomics reveals a dynamic genome evolution in the ectomycorrhizal milk-cap (Lactarius) mushrooms.</title>
        <authorList>
            <consortium name="DOE Joint Genome Institute"/>
            <person name="Lebreton A."/>
            <person name="Tang N."/>
            <person name="Kuo A."/>
            <person name="LaButti K."/>
            <person name="Drula E."/>
            <person name="Barry K."/>
            <person name="Clum A."/>
            <person name="Lipzen A."/>
            <person name="Mousain D."/>
            <person name="Ng V."/>
            <person name="Wang R."/>
            <person name="Wang X."/>
            <person name="Dai Y."/>
            <person name="Henrissat B."/>
            <person name="Grigoriev I.V."/>
            <person name="Guerin-Laguette A."/>
            <person name="Yu F."/>
            <person name="Martin F.M."/>
        </authorList>
    </citation>
    <scope>NUCLEOTIDE SEQUENCE</scope>
    <source>
        <strain evidence="8">QP</strain>
    </source>
</reference>
<comment type="caution">
    <text evidence="8">The sequence shown here is derived from an EMBL/GenBank/DDBJ whole genome shotgun (WGS) entry which is preliminary data.</text>
</comment>
<dbReference type="GO" id="GO:0022857">
    <property type="term" value="F:transmembrane transporter activity"/>
    <property type="evidence" value="ECO:0007669"/>
    <property type="project" value="InterPro"/>
</dbReference>
<feature type="transmembrane region" description="Helical" evidence="6">
    <location>
        <begin position="87"/>
        <end position="104"/>
    </location>
</feature>
<dbReference type="Proteomes" id="UP001201163">
    <property type="component" value="Unassembled WGS sequence"/>
</dbReference>
<feature type="transmembrane region" description="Helical" evidence="6">
    <location>
        <begin position="116"/>
        <end position="139"/>
    </location>
</feature>
<evidence type="ECO:0000256" key="6">
    <source>
        <dbReference type="SAM" id="Phobius"/>
    </source>
</evidence>
<keyword evidence="3 6" id="KW-0812">Transmembrane</keyword>
<dbReference type="InterPro" id="IPR011701">
    <property type="entry name" value="MFS"/>
</dbReference>
<evidence type="ECO:0000256" key="5">
    <source>
        <dbReference type="ARBA" id="ARBA00023136"/>
    </source>
</evidence>